<reference evidence="1 2" key="1">
    <citation type="journal article" date="2007" name="Proc. Natl. Acad. Sci. U.S.A.">
        <title>Characterization of a marine gammaproteobacterium capable of aerobic anoxygenic photosynthesis.</title>
        <authorList>
            <person name="Fuchs B.M."/>
            <person name="Spring S."/>
            <person name="Teeling H."/>
            <person name="Quast C."/>
            <person name="Wulf J."/>
            <person name="Schattenhofer M."/>
            <person name="Yan S."/>
            <person name="Ferriera S."/>
            <person name="Johnson J."/>
            <person name="Glockner F.O."/>
            <person name="Amann R."/>
        </authorList>
    </citation>
    <scope>NUCLEOTIDE SEQUENCE [LARGE SCALE GENOMIC DNA]</scope>
    <source>
        <strain evidence="1">KT71</strain>
    </source>
</reference>
<proteinExistence type="predicted"/>
<evidence type="ECO:0000313" key="1">
    <source>
        <dbReference type="EMBL" id="EAQ98815.2"/>
    </source>
</evidence>
<dbReference type="HOGENOM" id="CLU_1537471_0_0_6"/>
<dbReference type="RefSeq" id="WP_023660198.1">
    <property type="nucleotide sequence ID" value="NZ_CM002299.1"/>
</dbReference>
<dbReference type="AlphaFoldDB" id="A4A4U4"/>
<comment type="caution">
    <text evidence="1">The sequence shown here is derived from an EMBL/GenBank/DDBJ whole genome shotgun (WGS) entry which is preliminary data.</text>
</comment>
<dbReference type="EMBL" id="AAOA02000003">
    <property type="protein sequence ID" value="EAQ98815.2"/>
    <property type="molecule type" value="Genomic_DNA"/>
</dbReference>
<evidence type="ECO:0008006" key="3">
    <source>
        <dbReference type="Google" id="ProtNLM"/>
    </source>
</evidence>
<organism evidence="1 2">
    <name type="scientific">Congregibacter litoralis KT71</name>
    <dbReference type="NCBI Taxonomy" id="314285"/>
    <lineage>
        <taxon>Bacteria</taxon>
        <taxon>Pseudomonadati</taxon>
        <taxon>Pseudomonadota</taxon>
        <taxon>Gammaproteobacteria</taxon>
        <taxon>Cellvibrionales</taxon>
        <taxon>Halieaceae</taxon>
        <taxon>Congregibacter</taxon>
    </lineage>
</organism>
<dbReference type="Proteomes" id="UP000019205">
    <property type="component" value="Chromosome"/>
</dbReference>
<protein>
    <recommendedName>
        <fullName evidence="3">Lipoprotein</fullName>
    </recommendedName>
</protein>
<evidence type="ECO:0000313" key="2">
    <source>
        <dbReference type="Proteomes" id="UP000019205"/>
    </source>
</evidence>
<accession>A4A4U4</accession>
<keyword evidence="2" id="KW-1185">Reference proteome</keyword>
<reference evidence="1 2" key="2">
    <citation type="journal article" date="2009" name="PLoS ONE">
        <title>The photosynthetic apparatus and its regulation in the aerobic gammaproteobacterium Congregibacter litoralis gen. nov., sp. nov.</title>
        <authorList>
            <person name="Spring S."/>
            <person name="Lunsdorf H."/>
            <person name="Fuchs B.M."/>
            <person name="Tindall B.J."/>
        </authorList>
    </citation>
    <scope>NUCLEOTIDE SEQUENCE [LARGE SCALE GENOMIC DNA]</scope>
    <source>
        <strain evidence="1">KT71</strain>
    </source>
</reference>
<dbReference type="PROSITE" id="PS51257">
    <property type="entry name" value="PROKAR_LIPOPROTEIN"/>
    <property type="match status" value="1"/>
</dbReference>
<sequence length="174" mass="19939">MKRFSNEKNPSTVTVFLRRHCYLALLSTLLIGCDDSGNAVKYVCTEPLNSYLDQARVNITNDYEVERSQQLLAVCPDQGYHRRYEFEFDASALLAKRQSDAEVDAKWCNETTSRKVTAELDASTSVLTFSFIYPWATSTGKYPKTKFRIERNSMRGGFFNDIDWQCELAGVNQE</sequence>
<gene>
    <name evidence="1" type="ORF">KT71_09317</name>
</gene>
<name>A4A4U4_9GAMM</name>